<name>A0A1K0GTC3_9ACTN</name>
<keyword evidence="2" id="KW-1185">Reference proteome</keyword>
<dbReference type="RefSeq" id="WP_071804524.1">
    <property type="nucleotide sequence ID" value="NZ_MEIA01000096.1"/>
</dbReference>
<sequence length="625" mass="65948">MASGDILLADPSEPTRSRITGGQSLLACPGADPVAVRPEQVCRVERERAVDGSAVLSRETATNGAGDHSFDPDLITVVTLVDVLLTSLGVERGAPGSANTAVNLVGAVYAHALAVPQARLSPAPVAATPPSPQDAGPLTMVLRAATGVSRQGPVTWAEAEQLCAQVVSRALSSLGMERLALTWMLGAAAPDSGDDEPDREDGGEYDNAADEFWAETDEDRINSATFEAEPDPPNSDPWIAALLAAAAGMGIRATARVRPLPSTALTLLRPLSKRNWKRLLKWGLPAGARVELYRWVQQRRASGEIRPHSQLDGFIAEKALLALYLLDRKKVAAEVLAGSRVGGQTLGDVAEAGSDWETVRTALFSVVTNAVGQPDILDPALRHVYEIKPKVQAVRGAKQLYGRYLLFLNAWEIHKSVKGIPARRALVWSAEVLKKFAGYVTRKVPRRVDLSTIGPVWFWEPGSWTPPRRVLLWDGRLMDVEVPIPGVLCYQILGKNKDGGGPKAVDVRDIGLALLGLVLAQALADAAGQTGGPPAVEALTRAAGDDASGLDLASWLGGAAVVGAAAATAARMWQSLSLVAVWLGTLAKGVAGTAARLAVPVWVVVDPATGAPPGMSDRYGGDLRL</sequence>
<organism evidence="1 2">
    <name type="scientific">Couchioplanes caeruleus subsp. caeruleus</name>
    <dbReference type="NCBI Taxonomy" id="56427"/>
    <lineage>
        <taxon>Bacteria</taxon>
        <taxon>Bacillati</taxon>
        <taxon>Actinomycetota</taxon>
        <taxon>Actinomycetes</taxon>
        <taxon>Micromonosporales</taxon>
        <taxon>Micromonosporaceae</taxon>
        <taxon>Couchioplanes</taxon>
    </lineage>
</organism>
<dbReference type="AlphaFoldDB" id="A0A1K0GTC3"/>
<proteinExistence type="predicted"/>
<comment type="caution">
    <text evidence="1">The sequence shown here is derived from an EMBL/GenBank/DDBJ whole genome shotgun (WGS) entry which is preliminary data.</text>
</comment>
<evidence type="ECO:0000313" key="1">
    <source>
        <dbReference type="EMBL" id="OJF14500.1"/>
    </source>
</evidence>
<dbReference type="EMBL" id="MEIA01000096">
    <property type="protein sequence ID" value="OJF14500.1"/>
    <property type="molecule type" value="Genomic_DNA"/>
</dbReference>
<dbReference type="Proteomes" id="UP000182486">
    <property type="component" value="Unassembled WGS sequence"/>
</dbReference>
<reference evidence="1 2" key="1">
    <citation type="submission" date="2016-09" db="EMBL/GenBank/DDBJ databases">
        <title>Couchioplanes caeruleus draft genome sequence.</title>
        <authorList>
            <person name="Sheehan J."/>
            <person name="Caffrey P."/>
        </authorList>
    </citation>
    <scope>NUCLEOTIDE SEQUENCE [LARGE SCALE GENOMIC DNA]</scope>
    <source>
        <strain evidence="1 2">DSM 43634</strain>
    </source>
</reference>
<gene>
    <name evidence="1" type="ORF">BG844_09165</name>
</gene>
<protein>
    <submittedName>
        <fullName evidence="1">Uncharacterized protein</fullName>
    </submittedName>
</protein>
<accession>A0A1K0GTC3</accession>
<evidence type="ECO:0000313" key="2">
    <source>
        <dbReference type="Proteomes" id="UP000182486"/>
    </source>
</evidence>